<evidence type="ECO:0000313" key="1">
    <source>
        <dbReference type="EMBL" id="OEU16967.1"/>
    </source>
</evidence>
<keyword evidence="2" id="KW-1185">Reference proteome</keyword>
<dbReference type="KEGG" id="fcy:FRACYDRAFT_239562"/>
<protein>
    <submittedName>
        <fullName evidence="1">Uncharacterized protein</fullName>
    </submittedName>
</protein>
<reference evidence="1 2" key="1">
    <citation type="submission" date="2016-09" db="EMBL/GenBank/DDBJ databases">
        <title>Extensive genetic diversity and differential bi-allelic expression allows diatom success in the polar Southern Ocean.</title>
        <authorList>
            <consortium name="DOE Joint Genome Institute"/>
            <person name="Mock T."/>
            <person name="Otillar R.P."/>
            <person name="Strauss J."/>
            <person name="Dupont C."/>
            <person name="Frickenhaus S."/>
            <person name="Maumus F."/>
            <person name="Mcmullan M."/>
            <person name="Sanges R."/>
            <person name="Schmutz J."/>
            <person name="Toseland A."/>
            <person name="Valas R."/>
            <person name="Veluchamy A."/>
            <person name="Ward B.J."/>
            <person name="Allen A."/>
            <person name="Barry K."/>
            <person name="Falciatore A."/>
            <person name="Ferrante M."/>
            <person name="Fortunato A.E."/>
            <person name="Gloeckner G."/>
            <person name="Gruber A."/>
            <person name="Hipkin R."/>
            <person name="Janech M."/>
            <person name="Kroth P."/>
            <person name="Leese F."/>
            <person name="Lindquist E."/>
            <person name="Lyon B.R."/>
            <person name="Martin J."/>
            <person name="Mayer C."/>
            <person name="Parker M."/>
            <person name="Quesneville H."/>
            <person name="Raymond J."/>
            <person name="Uhlig C."/>
            <person name="Valentin K.U."/>
            <person name="Worden A.Z."/>
            <person name="Armbrust E.V."/>
            <person name="Bowler C."/>
            <person name="Green B."/>
            <person name="Moulton V."/>
            <person name="Van Oosterhout C."/>
            <person name="Grigoriev I."/>
        </authorList>
    </citation>
    <scope>NUCLEOTIDE SEQUENCE [LARGE SCALE GENOMIC DNA]</scope>
    <source>
        <strain evidence="1 2">CCMP1102</strain>
    </source>
</reference>
<dbReference type="Proteomes" id="UP000095751">
    <property type="component" value="Unassembled WGS sequence"/>
</dbReference>
<evidence type="ECO:0000313" key="2">
    <source>
        <dbReference type="Proteomes" id="UP000095751"/>
    </source>
</evidence>
<name>A0A1E7FFP0_9STRA</name>
<gene>
    <name evidence="1" type="ORF">FRACYDRAFT_239562</name>
</gene>
<dbReference type="InParanoid" id="A0A1E7FFP0"/>
<sequence>MKFPVLTTITTMYLTTTCNAFCFHQQRKVSSCANNRVNIAANEKLSSNDGDDNVNNNNKNMKLAENRRTFLAATGSLVSSFAVVLSSPQLASAGIDVSGLRSDGVSGGGNSILKQQLKEFDGSASARVNQIKEISPSTGTTAASRKINIPLAVEEEIDSKITTWLYRTNPTMSPRLSRAGSLRNMFRCDDQVVGPNGSGSVGISFEFPSDWLQLDKFLGGISYVDQRDGARLYVLKTKLPDGERLSTIPKSFFGESIFDSKGTIVKSQGIEIDEYKVSSATTISECPENSCATHKRYKIKYSTVTGNGLRVERRALVDAYEVSTNGDIYMMMTSSNAIKFENKDSPERQTVEAIVDSFRINV</sequence>
<dbReference type="OrthoDB" id="39834at2759"/>
<dbReference type="EMBL" id="KV784358">
    <property type="protein sequence ID" value="OEU16967.1"/>
    <property type="molecule type" value="Genomic_DNA"/>
</dbReference>
<proteinExistence type="predicted"/>
<dbReference type="AlphaFoldDB" id="A0A1E7FFP0"/>
<accession>A0A1E7FFP0</accession>
<organism evidence="1 2">
    <name type="scientific">Fragilariopsis cylindrus CCMP1102</name>
    <dbReference type="NCBI Taxonomy" id="635003"/>
    <lineage>
        <taxon>Eukaryota</taxon>
        <taxon>Sar</taxon>
        <taxon>Stramenopiles</taxon>
        <taxon>Ochrophyta</taxon>
        <taxon>Bacillariophyta</taxon>
        <taxon>Bacillariophyceae</taxon>
        <taxon>Bacillariophycidae</taxon>
        <taxon>Bacillariales</taxon>
        <taxon>Bacillariaceae</taxon>
        <taxon>Fragilariopsis</taxon>
    </lineage>
</organism>